<organism evidence="11 12">
    <name type="scientific">Kuraishia capsulata CBS 1993</name>
    <dbReference type="NCBI Taxonomy" id="1382522"/>
    <lineage>
        <taxon>Eukaryota</taxon>
        <taxon>Fungi</taxon>
        <taxon>Dikarya</taxon>
        <taxon>Ascomycota</taxon>
        <taxon>Saccharomycotina</taxon>
        <taxon>Pichiomycetes</taxon>
        <taxon>Pichiales</taxon>
        <taxon>Pichiaceae</taxon>
        <taxon>Kuraishia</taxon>
    </lineage>
</organism>
<feature type="compositionally biased region" description="Basic and acidic residues" evidence="9">
    <location>
        <begin position="304"/>
        <end position="313"/>
    </location>
</feature>
<dbReference type="InterPro" id="IPR036236">
    <property type="entry name" value="Znf_C2H2_sf"/>
</dbReference>
<comment type="subcellular location">
    <subcellularLocation>
        <location evidence="1">Nucleus</location>
    </subcellularLocation>
</comment>
<dbReference type="EMBL" id="HG793131">
    <property type="protein sequence ID" value="CDK29668.1"/>
    <property type="molecule type" value="Genomic_DNA"/>
</dbReference>
<dbReference type="HOGENOM" id="CLU_455652_0_0_1"/>
<evidence type="ECO:0000256" key="3">
    <source>
        <dbReference type="ARBA" id="ARBA00022737"/>
    </source>
</evidence>
<dbReference type="AlphaFoldDB" id="W6MTC3"/>
<gene>
    <name evidence="11" type="ORF">KUCA_T00005661001</name>
</gene>
<keyword evidence="3" id="KW-0677">Repeat</keyword>
<dbReference type="RefSeq" id="XP_022461651.1">
    <property type="nucleotide sequence ID" value="XM_022601085.1"/>
</dbReference>
<dbReference type="SMART" id="SM00355">
    <property type="entry name" value="ZnF_C2H2"/>
    <property type="match status" value="2"/>
</dbReference>
<dbReference type="GO" id="GO:0008270">
    <property type="term" value="F:zinc ion binding"/>
    <property type="evidence" value="ECO:0007669"/>
    <property type="project" value="UniProtKB-KW"/>
</dbReference>
<evidence type="ECO:0000256" key="7">
    <source>
        <dbReference type="ARBA" id="ARBA00023242"/>
    </source>
</evidence>
<evidence type="ECO:0000256" key="6">
    <source>
        <dbReference type="ARBA" id="ARBA00023163"/>
    </source>
</evidence>
<evidence type="ECO:0000259" key="10">
    <source>
        <dbReference type="PROSITE" id="PS50157"/>
    </source>
</evidence>
<evidence type="ECO:0000256" key="2">
    <source>
        <dbReference type="ARBA" id="ARBA00022723"/>
    </source>
</evidence>
<evidence type="ECO:0000256" key="4">
    <source>
        <dbReference type="ARBA" id="ARBA00022833"/>
    </source>
</evidence>
<dbReference type="Pfam" id="PF00096">
    <property type="entry name" value="zf-C2H2"/>
    <property type="match status" value="1"/>
</dbReference>
<feature type="region of interest" description="Disordered" evidence="9">
    <location>
        <begin position="530"/>
        <end position="576"/>
    </location>
</feature>
<keyword evidence="6" id="KW-0804">Transcription</keyword>
<dbReference type="GO" id="GO:0005654">
    <property type="term" value="C:nucleoplasm"/>
    <property type="evidence" value="ECO:0007669"/>
    <property type="project" value="TreeGrafter"/>
</dbReference>
<evidence type="ECO:0000256" key="1">
    <source>
        <dbReference type="ARBA" id="ARBA00004123"/>
    </source>
</evidence>
<evidence type="ECO:0000313" key="12">
    <source>
        <dbReference type="Proteomes" id="UP000019384"/>
    </source>
</evidence>
<dbReference type="GO" id="GO:0000978">
    <property type="term" value="F:RNA polymerase II cis-regulatory region sequence-specific DNA binding"/>
    <property type="evidence" value="ECO:0007669"/>
    <property type="project" value="TreeGrafter"/>
</dbReference>
<evidence type="ECO:0000256" key="9">
    <source>
        <dbReference type="SAM" id="MobiDB-lite"/>
    </source>
</evidence>
<keyword evidence="2" id="KW-0479">Metal-binding</keyword>
<dbReference type="GeneID" id="34523039"/>
<dbReference type="SUPFAM" id="SSF57667">
    <property type="entry name" value="beta-beta-alpha zinc fingers"/>
    <property type="match status" value="2"/>
</dbReference>
<dbReference type="InterPro" id="IPR013087">
    <property type="entry name" value="Znf_C2H2_type"/>
</dbReference>
<reference evidence="11" key="2">
    <citation type="submission" date="2014-02" db="EMBL/GenBank/DDBJ databases">
        <title>Complete DNA sequence of /Kuraishia capsulata/ illustrates novel genomic features among budding yeasts (/Saccharomycotina/).</title>
        <authorList>
            <person name="Morales L."/>
            <person name="Noel B."/>
            <person name="Porcel B."/>
            <person name="Marcet-Houben M."/>
            <person name="Hullo M-F."/>
            <person name="Sacerdot C."/>
            <person name="Tekaia F."/>
            <person name="Leh-Louis V."/>
            <person name="Despons L."/>
            <person name="Khanna V."/>
            <person name="Aury J-M."/>
            <person name="Barbe V."/>
            <person name="Couloux A."/>
            <person name="Labadie K."/>
            <person name="Pelletier E."/>
            <person name="Souciet J-L."/>
            <person name="Boekhout T."/>
            <person name="Gabaldon T."/>
            <person name="Wincker P."/>
            <person name="Dujon B."/>
        </authorList>
    </citation>
    <scope>NUCLEOTIDE SEQUENCE</scope>
    <source>
        <strain evidence="11">CBS 1993</strain>
    </source>
</reference>
<evidence type="ECO:0000313" key="11">
    <source>
        <dbReference type="EMBL" id="CDK29668.1"/>
    </source>
</evidence>
<keyword evidence="4" id="KW-0862">Zinc</keyword>
<dbReference type="Gene3D" id="3.30.160.60">
    <property type="entry name" value="Classic Zinc Finger"/>
    <property type="match status" value="2"/>
</dbReference>
<dbReference type="STRING" id="1382522.W6MTC3"/>
<evidence type="ECO:0000256" key="5">
    <source>
        <dbReference type="ARBA" id="ARBA00023015"/>
    </source>
</evidence>
<dbReference type="PROSITE" id="PS50157">
    <property type="entry name" value="ZINC_FINGER_C2H2_2"/>
    <property type="match status" value="2"/>
</dbReference>
<feature type="region of interest" description="Disordered" evidence="9">
    <location>
        <begin position="498"/>
        <end position="518"/>
    </location>
</feature>
<reference evidence="11" key="1">
    <citation type="submission" date="2013-12" db="EMBL/GenBank/DDBJ databases">
        <authorList>
            <person name="Genoscope - CEA"/>
        </authorList>
    </citation>
    <scope>NUCLEOTIDE SEQUENCE</scope>
    <source>
        <strain evidence="11">CBS 1993</strain>
    </source>
</reference>
<dbReference type="OrthoDB" id="3437960at2759"/>
<feature type="domain" description="C2H2-type" evidence="10">
    <location>
        <begin position="410"/>
        <end position="439"/>
    </location>
</feature>
<feature type="compositionally biased region" description="Low complexity" evidence="9">
    <location>
        <begin position="541"/>
        <end position="550"/>
    </location>
</feature>
<protein>
    <recommendedName>
        <fullName evidence="10">C2H2-type domain-containing protein</fullName>
    </recommendedName>
</protein>
<keyword evidence="5" id="KW-0805">Transcription regulation</keyword>
<accession>W6MTC3</accession>
<dbReference type="GO" id="GO:0001227">
    <property type="term" value="F:DNA-binding transcription repressor activity, RNA polymerase II-specific"/>
    <property type="evidence" value="ECO:0007669"/>
    <property type="project" value="TreeGrafter"/>
</dbReference>
<keyword evidence="12" id="KW-1185">Reference proteome</keyword>
<name>W6MTC3_9ASCO</name>
<proteinExistence type="predicted"/>
<dbReference type="PANTHER" id="PTHR24399">
    <property type="entry name" value="ZINC FINGER AND BTB DOMAIN-CONTAINING"/>
    <property type="match status" value="1"/>
</dbReference>
<dbReference type="PANTHER" id="PTHR24399:SF70">
    <property type="entry name" value="C2H2-TYPE DOMAIN-CONTAINING PROTEIN"/>
    <property type="match status" value="1"/>
</dbReference>
<evidence type="ECO:0000256" key="8">
    <source>
        <dbReference type="PROSITE-ProRule" id="PRU00042"/>
    </source>
</evidence>
<dbReference type="PROSITE" id="PS00028">
    <property type="entry name" value="ZINC_FINGER_C2H2_1"/>
    <property type="match status" value="2"/>
</dbReference>
<keyword evidence="8" id="KW-0863">Zinc-finger</keyword>
<dbReference type="Proteomes" id="UP000019384">
    <property type="component" value="Unassembled WGS sequence"/>
</dbReference>
<feature type="region of interest" description="Disordered" evidence="9">
    <location>
        <begin position="282"/>
        <end position="351"/>
    </location>
</feature>
<keyword evidence="7" id="KW-0539">Nucleus</keyword>
<feature type="domain" description="C2H2-type" evidence="10">
    <location>
        <begin position="440"/>
        <end position="467"/>
    </location>
</feature>
<sequence>MLDMYNNQKSEWDMVAPVQGYSKDDPFHDASYSQMTSSNFKLSLPDVSSHQYSYPPPIPDPNYQDDLDGLFMDAAALQSLDISLGKTEPDGNEGNFYAMYGSSSQDPSMKKRFVKTHNKRQSGSAIFGFVGSGHKAKLSISGIPEISASDIKYGHGRYGSYDYTGLSSYMQAAQQPIRSVHPTPHTSPVRRPNSQYEGDFIVTANAAENYKFPREPSLPVEPQLPVLNHYSADYLKNLSKMLKNQDEADLSLTEQYLNLEQNEQHKPETNPFFFEESPLHSTYKEPQPLAPSKFYNEPPPLEEQSEKKPDLRFDAVPQLAYTPESPSEKSRSSSPERASSLEFETPSKKSPVDAEGIVWTPVLVTKKDTKTEKIIKAQQSPARRESTIKTTLPRGHLDQHFVGPDKDNKFKCIFNDCGKLFGRISNIRTHIQTHLCDRPFSCQDCGKSFVRHHDLKRHRKGHEEFKFACPCGKLFPRPDALKRHRSRMICSGGLADENHKVSKQSKAPKSSTLSTGTLSKVQLKQIEQNVARTQEQKSPKKLNSSSSGFSEGHTSDESVEPSSRLYSISDGKTDADDSEFSFSAFDDFKASAEGFISVS</sequence>
<dbReference type="FunFam" id="3.30.160.60:FF:000086">
    <property type="entry name" value="transcription factor E4F1 isoform X1"/>
    <property type="match status" value="1"/>
</dbReference>